<evidence type="ECO:0000256" key="7">
    <source>
        <dbReference type="ARBA" id="ARBA00023136"/>
    </source>
</evidence>
<feature type="chain" id="PRO_5002372316" evidence="10">
    <location>
        <begin position="30"/>
        <end position="906"/>
    </location>
</feature>
<sequence length="906" mass="100563">MLMRHPTIAAAAASAASFLLLMIAADGQAATTTPPSPPPAAIGNYCKPRERDALLAFKEGVTDDPAGLLASWRRGGGQLQEDCCQWRGVRCSNRTGHVVKLRLRNDHAGTALAGEIGQSLISLEHLRYLDLSMNNLAGSTGHVPEFLGSFRSLRYLNLSGIVFSGMVPPQLGNLSNLRYLDLSRIRLSGMVPFLYINDGSWLAHLSNLQYLKLDGVNLSTVVDWPHVLNMIPSLKIVSLSSCSLQSANQSLPELSFKELEMLDLSNNDFNHPAESSWIWNLTSLKHLNLSSTSLYGDIPQALGNMLSLQVLDFSFDDHKDSMGMSVSKNGKMGTMKANLKNLCNLEVLDLDCRLEYGNIMDIFQSLPQCSPSKLKEVHLAGNSLTGMLPNWIGRLTSLVTLDLFNNSITGQVPSEIGMLTNLRNLYLHFNNMSGTITEKHFAHLTSLKSIYLCYNHLKIVMDPQWLPPFKLEKAYFASITMGPSFPRWLQSQVDIVALAMNDAGINDTFPDWFSTTFSKAKLLEFPGNQISGGLPTNMENMSLEKLYLKSNQIAGLIPRMPRNLTTLDLSNNSLSGPLPLNIGSPKLAELNLLSNRITGNVPQSICELQNLHGLDLSNNLLDGEFPQCSGMSMMSFFRLSNNSFSGNFPSFLQGIPSGTQLGTLYDQNHHLYDGNDGLCGPPLQKSCYKSDASEQGHLMRSKQGFDIGPFSIGVVMGFMAGLWIVFYALLFRKSWRVAYFCLLDKVYDEFLQNLPSKFGAPNLKVLIMCHNHITGQVPGSVCKLKNIKIFDLAYNFLEGELTNCFRMPNLYFLQLSHSRFSGEFPLRLPAIRSLTFLDLAFNNFHPRNFHGALPVWIGDMESLRYLQLSHNFSYGDIPLNITNIDSLQYLNNLAGNNISGSIPWPL</sequence>
<dbReference type="PRINTS" id="PR00019">
    <property type="entry name" value="LEURICHRPT"/>
</dbReference>
<keyword evidence="2" id="KW-0433">Leucine-rich repeat</keyword>
<feature type="domain" description="Disease resistance R13L4/SHOC-2-like LRR" evidence="12">
    <location>
        <begin position="338"/>
        <end position="491"/>
    </location>
</feature>
<dbReference type="Gene3D" id="3.80.10.10">
    <property type="entry name" value="Ribonuclease Inhibitor"/>
    <property type="match status" value="5"/>
</dbReference>
<comment type="subcellular location">
    <subcellularLocation>
        <location evidence="1">Membrane</location>
        <topology evidence="1">Single-pass type I membrane protein</topology>
    </subcellularLocation>
</comment>
<dbReference type="Pfam" id="PF00560">
    <property type="entry name" value="LRR_1"/>
    <property type="match status" value="4"/>
</dbReference>
<evidence type="ECO:0000256" key="10">
    <source>
        <dbReference type="SAM" id="SignalP"/>
    </source>
</evidence>
<dbReference type="Pfam" id="PF08263">
    <property type="entry name" value="LRRNT_2"/>
    <property type="match status" value="1"/>
</dbReference>
<dbReference type="PANTHER" id="PTHR48063">
    <property type="entry name" value="LRR RECEPTOR-LIKE KINASE"/>
    <property type="match status" value="1"/>
</dbReference>
<dbReference type="Pfam" id="PF23598">
    <property type="entry name" value="LRR_14"/>
    <property type="match status" value="1"/>
</dbReference>
<dbReference type="SUPFAM" id="SSF52047">
    <property type="entry name" value="RNI-like"/>
    <property type="match status" value="1"/>
</dbReference>
<dbReference type="AlphaFoldDB" id="A0A0E0R9R7"/>
<reference evidence="14" key="1">
    <citation type="submission" date="2013-06" db="EMBL/GenBank/DDBJ databases">
        <authorList>
            <person name="Zhao Q."/>
        </authorList>
    </citation>
    <scope>NUCLEOTIDE SEQUENCE</scope>
    <source>
        <strain evidence="14">cv. W1943</strain>
    </source>
</reference>
<dbReference type="EnsemblPlants" id="ORUFI11G18120.1">
    <property type="protein sequence ID" value="ORUFI11G18120.1"/>
    <property type="gene ID" value="ORUFI11G18120"/>
</dbReference>
<keyword evidence="14" id="KW-1185">Reference proteome</keyword>
<dbReference type="SUPFAM" id="SSF52058">
    <property type="entry name" value="L domain-like"/>
    <property type="match status" value="2"/>
</dbReference>
<accession>A0A0E0R9R7</accession>
<keyword evidence="5" id="KW-0677">Repeat</keyword>
<reference evidence="13" key="2">
    <citation type="submission" date="2015-06" db="UniProtKB">
        <authorList>
            <consortium name="EnsemblPlants"/>
        </authorList>
    </citation>
    <scope>IDENTIFICATION</scope>
</reference>
<evidence type="ECO:0000256" key="9">
    <source>
        <dbReference type="SAM" id="Phobius"/>
    </source>
</evidence>
<name>A0A0E0R9R7_ORYRU</name>
<dbReference type="STRING" id="4529.A0A0E0R9R7"/>
<evidence type="ECO:0000259" key="11">
    <source>
        <dbReference type="Pfam" id="PF08263"/>
    </source>
</evidence>
<dbReference type="OMA" id="RNDGMYS"/>
<feature type="signal peptide" evidence="10">
    <location>
        <begin position="1"/>
        <end position="29"/>
    </location>
</feature>
<evidence type="ECO:0000256" key="3">
    <source>
        <dbReference type="ARBA" id="ARBA00022692"/>
    </source>
</evidence>
<evidence type="ECO:0000256" key="2">
    <source>
        <dbReference type="ARBA" id="ARBA00022614"/>
    </source>
</evidence>
<keyword evidence="8" id="KW-0325">Glycoprotein</keyword>
<dbReference type="InterPro" id="IPR055414">
    <property type="entry name" value="LRR_R13L4/SHOC2-like"/>
</dbReference>
<dbReference type="GO" id="GO:0016020">
    <property type="term" value="C:membrane"/>
    <property type="evidence" value="ECO:0007669"/>
    <property type="project" value="UniProtKB-SubCell"/>
</dbReference>
<proteinExistence type="predicted"/>
<evidence type="ECO:0000313" key="13">
    <source>
        <dbReference type="EnsemblPlants" id="ORUFI11G18120.1"/>
    </source>
</evidence>
<evidence type="ECO:0000256" key="5">
    <source>
        <dbReference type="ARBA" id="ARBA00022737"/>
    </source>
</evidence>
<feature type="transmembrane region" description="Helical" evidence="9">
    <location>
        <begin position="707"/>
        <end position="730"/>
    </location>
</feature>
<evidence type="ECO:0000256" key="6">
    <source>
        <dbReference type="ARBA" id="ARBA00022989"/>
    </source>
</evidence>
<dbReference type="Gramene" id="ORUFI11G18120.1">
    <property type="protein sequence ID" value="ORUFI11G18120.1"/>
    <property type="gene ID" value="ORUFI11G18120"/>
</dbReference>
<dbReference type="InterPro" id="IPR013210">
    <property type="entry name" value="LRR_N_plant-typ"/>
</dbReference>
<evidence type="ECO:0000259" key="12">
    <source>
        <dbReference type="Pfam" id="PF23598"/>
    </source>
</evidence>
<keyword evidence="4 10" id="KW-0732">Signal</keyword>
<dbReference type="HOGENOM" id="CLU_000288_18_3_1"/>
<dbReference type="eggNOG" id="KOG0619">
    <property type="taxonomic scope" value="Eukaryota"/>
</dbReference>
<keyword evidence="6 9" id="KW-1133">Transmembrane helix</keyword>
<feature type="domain" description="Leucine-rich repeat-containing N-terminal plant-type" evidence="11">
    <location>
        <begin position="49"/>
        <end position="92"/>
    </location>
</feature>
<keyword evidence="3 9" id="KW-0812">Transmembrane</keyword>
<keyword evidence="7 9" id="KW-0472">Membrane</keyword>
<dbReference type="FunFam" id="3.80.10.10:FF:000383">
    <property type="entry name" value="Leucine-rich repeat receptor protein kinase EMS1"/>
    <property type="match status" value="1"/>
</dbReference>
<dbReference type="InterPro" id="IPR046956">
    <property type="entry name" value="RLP23-like"/>
</dbReference>
<evidence type="ECO:0000256" key="4">
    <source>
        <dbReference type="ARBA" id="ARBA00022729"/>
    </source>
</evidence>
<dbReference type="InterPro" id="IPR001611">
    <property type="entry name" value="Leu-rich_rpt"/>
</dbReference>
<evidence type="ECO:0000313" key="14">
    <source>
        <dbReference type="Proteomes" id="UP000008022"/>
    </source>
</evidence>
<organism evidence="13 14">
    <name type="scientific">Oryza rufipogon</name>
    <name type="common">Brownbeard rice</name>
    <name type="synonym">Asian wild rice</name>
    <dbReference type="NCBI Taxonomy" id="4529"/>
    <lineage>
        <taxon>Eukaryota</taxon>
        <taxon>Viridiplantae</taxon>
        <taxon>Streptophyta</taxon>
        <taxon>Embryophyta</taxon>
        <taxon>Tracheophyta</taxon>
        <taxon>Spermatophyta</taxon>
        <taxon>Magnoliopsida</taxon>
        <taxon>Liliopsida</taxon>
        <taxon>Poales</taxon>
        <taxon>Poaceae</taxon>
        <taxon>BOP clade</taxon>
        <taxon>Oryzoideae</taxon>
        <taxon>Oryzeae</taxon>
        <taxon>Oryzinae</taxon>
        <taxon>Oryza</taxon>
    </lineage>
</organism>
<evidence type="ECO:0000256" key="8">
    <source>
        <dbReference type="ARBA" id="ARBA00023180"/>
    </source>
</evidence>
<protein>
    <submittedName>
        <fullName evidence="13">Uncharacterized protein</fullName>
    </submittedName>
</protein>
<dbReference type="PANTHER" id="PTHR48063:SF95">
    <property type="entry name" value="OS11G0564900 PROTEIN"/>
    <property type="match status" value="1"/>
</dbReference>
<dbReference type="InterPro" id="IPR032675">
    <property type="entry name" value="LRR_dom_sf"/>
</dbReference>
<dbReference type="Proteomes" id="UP000008022">
    <property type="component" value="Unassembled WGS sequence"/>
</dbReference>
<evidence type="ECO:0000256" key="1">
    <source>
        <dbReference type="ARBA" id="ARBA00004479"/>
    </source>
</evidence>
<dbReference type="FunFam" id="3.80.10.10:FF:000649">
    <property type="entry name" value="Leucine Rich Repeat family protein"/>
    <property type="match status" value="1"/>
</dbReference>